<protein>
    <submittedName>
        <fullName evidence="2">Uncharacterized protein</fullName>
    </submittedName>
</protein>
<name>A0A0F9JQJ4_9ZZZZ</name>
<keyword evidence="1" id="KW-0472">Membrane</keyword>
<organism evidence="2">
    <name type="scientific">marine sediment metagenome</name>
    <dbReference type="NCBI Taxonomy" id="412755"/>
    <lineage>
        <taxon>unclassified sequences</taxon>
        <taxon>metagenomes</taxon>
        <taxon>ecological metagenomes</taxon>
    </lineage>
</organism>
<gene>
    <name evidence="2" type="ORF">LCGC14_1498750</name>
</gene>
<sequence>MIAILIFYWIGIGLMSVAFLAENNPPGAIAMLGLGAIIQSIALLLRKA</sequence>
<keyword evidence="1" id="KW-1133">Transmembrane helix</keyword>
<keyword evidence="1" id="KW-0812">Transmembrane</keyword>
<feature type="transmembrane region" description="Helical" evidence="1">
    <location>
        <begin position="5"/>
        <end position="21"/>
    </location>
</feature>
<dbReference type="EMBL" id="LAZR01010851">
    <property type="protein sequence ID" value="KKM64691.1"/>
    <property type="molecule type" value="Genomic_DNA"/>
</dbReference>
<proteinExistence type="predicted"/>
<evidence type="ECO:0000256" key="1">
    <source>
        <dbReference type="SAM" id="Phobius"/>
    </source>
</evidence>
<dbReference type="AlphaFoldDB" id="A0A0F9JQJ4"/>
<accession>A0A0F9JQJ4</accession>
<evidence type="ECO:0000313" key="2">
    <source>
        <dbReference type="EMBL" id="KKM64691.1"/>
    </source>
</evidence>
<reference evidence="2" key="1">
    <citation type="journal article" date="2015" name="Nature">
        <title>Complex archaea that bridge the gap between prokaryotes and eukaryotes.</title>
        <authorList>
            <person name="Spang A."/>
            <person name="Saw J.H."/>
            <person name="Jorgensen S.L."/>
            <person name="Zaremba-Niedzwiedzka K."/>
            <person name="Martijn J."/>
            <person name="Lind A.E."/>
            <person name="van Eijk R."/>
            <person name="Schleper C."/>
            <person name="Guy L."/>
            <person name="Ettema T.J."/>
        </authorList>
    </citation>
    <scope>NUCLEOTIDE SEQUENCE</scope>
</reference>
<comment type="caution">
    <text evidence="2">The sequence shown here is derived from an EMBL/GenBank/DDBJ whole genome shotgun (WGS) entry which is preliminary data.</text>
</comment>
<feature type="transmembrane region" description="Helical" evidence="1">
    <location>
        <begin position="27"/>
        <end position="45"/>
    </location>
</feature>